<dbReference type="SUPFAM" id="SSF53822">
    <property type="entry name" value="Periplasmic binding protein-like I"/>
    <property type="match status" value="1"/>
</dbReference>
<proteinExistence type="inferred from homology"/>
<comment type="caution">
    <text evidence="5">The sequence shown here is derived from an EMBL/GenBank/DDBJ whole genome shotgun (WGS) entry which is preliminary data.</text>
</comment>
<dbReference type="InterPro" id="IPR050555">
    <property type="entry name" value="Bact_Solute-Bind_Prot2"/>
</dbReference>
<evidence type="ECO:0000313" key="6">
    <source>
        <dbReference type="Proteomes" id="UP000604475"/>
    </source>
</evidence>
<evidence type="ECO:0000256" key="3">
    <source>
        <dbReference type="SAM" id="SignalP"/>
    </source>
</evidence>
<protein>
    <submittedName>
        <fullName evidence="5">Substrate-binding domain-containing protein</fullName>
    </submittedName>
</protein>
<dbReference type="EMBL" id="JAEACQ010000266">
    <property type="protein sequence ID" value="MBL7631303.1"/>
    <property type="molecule type" value="Genomic_DNA"/>
</dbReference>
<dbReference type="GO" id="GO:0030288">
    <property type="term" value="C:outer membrane-bounded periplasmic space"/>
    <property type="evidence" value="ECO:0007669"/>
    <property type="project" value="TreeGrafter"/>
</dbReference>
<comment type="subcellular location">
    <subcellularLocation>
        <location evidence="1">Cell envelope</location>
    </subcellularLocation>
</comment>
<feature type="signal peptide" evidence="3">
    <location>
        <begin position="1"/>
        <end position="20"/>
    </location>
</feature>
<dbReference type="GO" id="GO:0030246">
    <property type="term" value="F:carbohydrate binding"/>
    <property type="evidence" value="ECO:0007669"/>
    <property type="project" value="TreeGrafter"/>
</dbReference>
<keyword evidence="3" id="KW-0732">Signal</keyword>
<dbReference type="RefSeq" id="WP_203006733.1">
    <property type="nucleotide sequence ID" value="NZ_JADWYU010000212.1"/>
</dbReference>
<dbReference type="Pfam" id="PF13407">
    <property type="entry name" value="Peripla_BP_4"/>
    <property type="match status" value="1"/>
</dbReference>
<feature type="chain" id="PRO_5038712436" evidence="3">
    <location>
        <begin position="21"/>
        <end position="365"/>
    </location>
</feature>
<evidence type="ECO:0000259" key="4">
    <source>
        <dbReference type="Pfam" id="PF13407"/>
    </source>
</evidence>
<dbReference type="InterPro" id="IPR025997">
    <property type="entry name" value="SBP_2_dom"/>
</dbReference>
<gene>
    <name evidence="5" type="ORF">I7412_29915</name>
</gene>
<evidence type="ECO:0000256" key="1">
    <source>
        <dbReference type="ARBA" id="ARBA00004196"/>
    </source>
</evidence>
<reference evidence="5" key="1">
    <citation type="submission" date="2020-12" db="EMBL/GenBank/DDBJ databases">
        <title>Genomic characterization of non-nitrogen-fixing Frankia strains.</title>
        <authorList>
            <person name="Carlos-Shanley C."/>
            <person name="Guerra T."/>
            <person name="Hahn D."/>
        </authorList>
    </citation>
    <scope>NUCLEOTIDE SEQUENCE</scope>
    <source>
        <strain evidence="5">CN6</strain>
    </source>
</reference>
<dbReference type="PROSITE" id="PS51257">
    <property type="entry name" value="PROKAR_LIPOPROTEIN"/>
    <property type="match status" value="1"/>
</dbReference>
<sequence length="365" mass="37202">MNRPGITRMLLGIGAASVLALTACSQGSSSDSPAASAAPSAAGSASTTVPPAFAGGEVRIALVRQLSQGDYFQQWLAGAQRQADALGVTLDVSSADGNNAQQPINLQQAINNDVDAIIVDHGFEDTVAPAIGEAVAADIPVVAFDVDAGSSVSEIVSLGQSDKEIASQALGVLETDTGGTAKVVYVYVAGYAPLDKRNAVWEQFKKDNPGIEQVAQIGVVNTSTAAATAEQAKAALQANPDATAIFAPYDEFAKGAVQAINELGLQDKVKVYGADISTADIGVITAPNSPWVATSATDPANVGAIAVRAAALKVAGLPVDASIEVSPALITQKDLRDRKITNIAGLASAFPSLTTPDIARIPWLS</sequence>
<name>A0A937URN2_9ACTN</name>
<feature type="domain" description="Periplasmic binding protein" evidence="4">
    <location>
        <begin position="60"/>
        <end position="316"/>
    </location>
</feature>
<dbReference type="PANTHER" id="PTHR30036:SF7">
    <property type="entry name" value="ABC TRANSPORTER PERIPLASMIC-BINDING PROTEIN YPHF"/>
    <property type="match status" value="1"/>
</dbReference>
<evidence type="ECO:0000313" key="5">
    <source>
        <dbReference type="EMBL" id="MBL7631303.1"/>
    </source>
</evidence>
<organism evidence="5 6">
    <name type="scientific">Frankia nepalensis</name>
    <dbReference type="NCBI Taxonomy" id="1836974"/>
    <lineage>
        <taxon>Bacteria</taxon>
        <taxon>Bacillati</taxon>
        <taxon>Actinomycetota</taxon>
        <taxon>Actinomycetes</taxon>
        <taxon>Frankiales</taxon>
        <taxon>Frankiaceae</taxon>
        <taxon>Frankia</taxon>
    </lineage>
</organism>
<dbReference type="Proteomes" id="UP000604475">
    <property type="component" value="Unassembled WGS sequence"/>
</dbReference>
<evidence type="ECO:0000256" key="2">
    <source>
        <dbReference type="ARBA" id="ARBA00007639"/>
    </source>
</evidence>
<comment type="similarity">
    <text evidence="2">Belongs to the bacterial solute-binding protein 2 family.</text>
</comment>
<accession>A0A937URN2</accession>
<dbReference type="PANTHER" id="PTHR30036">
    <property type="entry name" value="D-XYLOSE-BINDING PERIPLASMIC PROTEIN"/>
    <property type="match status" value="1"/>
</dbReference>
<dbReference type="AlphaFoldDB" id="A0A937URN2"/>
<keyword evidence="6" id="KW-1185">Reference proteome</keyword>
<dbReference type="InterPro" id="IPR028082">
    <property type="entry name" value="Peripla_BP_I"/>
</dbReference>
<dbReference type="Gene3D" id="3.40.50.2300">
    <property type="match status" value="2"/>
</dbReference>